<keyword evidence="4" id="KW-1003">Cell membrane</keyword>
<sequence length="573" mass="62985">MRIFVPLLLIGVMAIGAFGAYWGAYVYFRAEVMDRAAARLSLYRSTVVSELERFSHLTFVLANDSFVIATARGGNRQVLNERLAGFADRAGIDAIYLMDLSGVTQSASNAGTTRSFVGQDYSFRPYFQQALNGRQGQFYGIGATTGIPGYFYAEAVNGPNGAALGVIAIKIDLSKLQTSWQEAGEKVILANADGISLLASEPNWRYRAMSDLSPAQVTRIADARQFSGQDLPRLDWMTDATGTAQVEGEDLLHLSSLDLPNDWALHYFTTDDVAVTRSWLATAIMVFLAGSAFIIFQIQRNQRIGRALQRSEAEEAQLRLANERLAIEIEDRRAAELKLQRTQTELERASRLAALGQLSASVTHELGQPITAMRNHLTVAEMQGGPSKIVDKMKDLVDRMEGITRQLKFFARKGRDNFEDFDLRDAHAAALELLAPNLKQQGVKVTEHFGEDPLVIHGNRLRIEQVMTNLLRNALDATEAIDAPKITVEAGTDENTIWYQIADNGHGLDDQNFDDLKEPFRSTRESGKGMGLGLTISAGIVEDHNGHLKASNGTEGGAVFKATFPAPTAEEVR</sequence>
<comment type="subcellular location">
    <subcellularLocation>
        <location evidence="2">Cell membrane</location>
        <topology evidence="2">Multi-pass membrane protein</topology>
    </subcellularLocation>
</comment>
<keyword evidence="12" id="KW-0902">Two-component regulatory system</keyword>
<evidence type="ECO:0000256" key="8">
    <source>
        <dbReference type="ARBA" id="ARBA00022741"/>
    </source>
</evidence>
<dbReference type="Gene3D" id="1.10.287.130">
    <property type="match status" value="1"/>
</dbReference>
<dbReference type="EC" id="2.7.13.3" evidence="3"/>
<evidence type="ECO:0000256" key="15">
    <source>
        <dbReference type="SAM" id="Phobius"/>
    </source>
</evidence>
<dbReference type="InterPro" id="IPR029151">
    <property type="entry name" value="Sensor-like_sf"/>
</dbReference>
<dbReference type="CDD" id="cd22265">
    <property type="entry name" value="UDM1_RNF168"/>
    <property type="match status" value="1"/>
</dbReference>
<dbReference type="PIRSF" id="PIRSF036431">
    <property type="entry name" value="STHK_DctB"/>
    <property type="match status" value="1"/>
</dbReference>
<evidence type="ECO:0000256" key="10">
    <source>
        <dbReference type="ARBA" id="ARBA00022840"/>
    </source>
</evidence>
<dbReference type="Pfam" id="PF00512">
    <property type="entry name" value="HisKA"/>
    <property type="match status" value="1"/>
</dbReference>
<evidence type="ECO:0000256" key="12">
    <source>
        <dbReference type="ARBA" id="ARBA00023012"/>
    </source>
</evidence>
<accession>A0A1M5T8F1</accession>
<dbReference type="Gene3D" id="3.30.450.20">
    <property type="entry name" value="PAS domain"/>
    <property type="match status" value="2"/>
</dbReference>
<dbReference type="OrthoDB" id="7568856at2"/>
<dbReference type="InterPro" id="IPR005467">
    <property type="entry name" value="His_kinase_dom"/>
</dbReference>
<keyword evidence="8" id="KW-0547">Nucleotide-binding</keyword>
<evidence type="ECO:0000259" key="16">
    <source>
        <dbReference type="PROSITE" id="PS50109"/>
    </source>
</evidence>
<dbReference type="GO" id="GO:0000155">
    <property type="term" value="F:phosphorelay sensor kinase activity"/>
    <property type="evidence" value="ECO:0007669"/>
    <property type="project" value="InterPro"/>
</dbReference>
<dbReference type="Gene3D" id="6.10.250.3020">
    <property type="match status" value="1"/>
</dbReference>
<evidence type="ECO:0000256" key="11">
    <source>
        <dbReference type="ARBA" id="ARBA00022989"/>
    </source>
</evidence>
<keyword evidence="6" id="KW-0808">Transferase</keyword>
<comment type="catalytic activity">
    <reaction evidence="1">
        <text>ATP + protein L-histidine = ADP + protein N-phospho-L-histidine.</text>
        <dbReference type="EC" id="2.7.13.3"/>
    </reaction>
</comment>
<keyword evidence="11 15" id="KW-1133">Transmembrane helix</keyword>
<dbReference type="GO" id="GO:0005886">
    <property type="term" value="C:plasma membrane"/>
    <property type="evidence" value="ECO:0007669"/>
    <property type="project" value="UniProtKB-SubCell"/>
</dbReference>
<protein>
    <recommendedName>
        <fullName evidence="3">histidine kinase</fullName>
        <ecNumber evidence="3">2.7.13.3</ecNumber>
    </recommendedName>
</protein>
<evidence type="ECO:0000256" key="6">
    <source>
        <dbReference type="ARBA" id="ARBA00022679"/>
    </source>
</evidence>
<reference evidence="17 18" key="1">
    <citation type="submission" date="2016-11" db="EMBL/GenBank/DDBJ databases">
        <authorList>
            <person name="Jaros S."/>
            <person name="Januszkiewicz K."/>
            <person name="Wedrychowicz H."/>
        </authorList>
    </citation>
    <scope>NUCLEOTIDE SEQUENCE [LARGE SCALE GENOMIC DNA]</scope>
    <source>
        <strain evidence="17 18">DSM 28715</strain>
    </source>
</reference>
<keyword evidence="9 17" id="KW-0418">Kinase</keyword>
<dbReference type="SUPFAM" id="SSF55874">
    <property type="entry name" value="ATPase domain of HSP90 chaperone/DNA topoisomerase II/histidine kinase"/>
    <property type="match status" value="1"/>
</dbReference>
<dbReference type="InterPro" id="IPR003594">
    <property type="entry name" value="HATPase_dom"/>
</dbReference>
<evidence type="ECO:0000256" key="3">
    <source>
        <dbReference type="ARBA" id="ARBA00012438"/>
    </source>
</evidence>
<dbReference type="SMART" id="SM00388">
    <property type="entry name" value="HisKA"/>
    <property type="match status" value="1"/>
</dbReference>
<evidence type="ECO:0000313" key="17">
    <source>
        <dbReference type="EMBL" id="SHH46633.1"/>
    </source>
</evidence>
<dbReference type="InterPro" id="IPR004358">
    <property type="entry name" value="Sig_transdc_His_kin-like_C"/>
</dbReference>
<feature type="transmembrane region" description="Helical" evidence="15">
    <location>
        <begin position="278"/>
        <end position="296"/>
    </location>
</feature>
<dbReference type="Pfam" id="PF02518">
    <property type="entry name" value="HATPase_c"/>
    <property type="match status" value="1"/>
</dbReference>
<organism evidence="17 18">
    <name type="scientific">Cognatiyoonia sediminum</name>
    <dbReference type="NCBI Taxonomy" id="1508389"/>
    <lineage>
        <taxon>Bacteria</taxon>
        <taxon>Pseudomonadati</taxon>
        <taxon>Pseudomonadota</taxon>
        <taxon>Alphaproteobacteria</taxon>
        <taxon>Rhodobacterales</taxon>
        <taxon>Paracoccaceae</taxon>
        <taxon>Cognatiyoonia</taxon>
    </lineage>
</organism>
<keyword evidence="10" id="KW-0067">ATP-binding</keyword>
<dbReference type="PROSITE" id="PS50109">
    <property type="entry name" value="HIS_KIN"/>
    <property type="match status" value="1"/>
</dbReference>
<evidence type="ECO:0000256" key="4">
    <source>
        <dbReference type="ARBA" id="ARBA00022475"/>
    </source>
</evidence>
<dbReference type="GO" id="GO:0005524">
    <property type="term" value="F:ATP binding"/>
    <property type="evidence" value="ECO:0007669"/>
    <property type="project" value="UniProtKB-KW"/>
</dbReference>
<dbReference type="PRINTS" id="PR00344">
    <property type="entry name" value="BCTRLSENSOR"/>
</dbReference>
<keyword evidence="18" id="KW-1185">Reference proteome</keyword>
<feature type="coiled-coil region" evidence="14">
    <location>
        <begin position="308"/>
        <end position="352"/>
    </location>
</feature>
<evidence type="ECO:0000256" key="2">
    <source>
        <dbReference type="ARBA" id="ARBA00004651"/>
    </source>
</evidence>
<gene>
    <name evidence="17" type="ORF">SAMN05444003_3277</name>
</gene>
<dbReference type="AlphaFoldDB" id="A0A1M5T8F1"/>
<dbReference type="Gene3D" id="3.30.565.10">
    <property type="entry name" value="Histidine kinase-like ATPase, C-terminal domain"/>
    <property type="match status" value="1"/>
</dbReference>
<dbReference type="InterPro" id="IPR036097">
    <property type="entry name" value="HisK_dim/P_sf"/>
</dbReference>
<keyword evidence="5" id="KW-0597">Phosphoprotein</keyword>
<dbReference type="STRING" id="1508389.SAMN05444003_3277"/>
<feature type="domain" description="Histidine kinase" evidence="16">
    <location>
        <begin position="361"/>
        <end position="568"/>
    </location>
</feature>
<dbReference type="PANTHER" id="PTHR43065">
    <property type="entry name" value="SENSOR HISTIDINE KINASE"/>
    <property type="match status" value="1"/>
</dbReference>
<dbReference type="CDD" id="cd12914">
    <property type="entry name" value="PDC1_DGC_like"/>
    <property type="match status" value="1"/>
</dbReference>
<dbReference type="SUPFAM" id="SSF103190">
    <property type="entry name" value="Sensory domain-like"/>
    <property type="match status" value="1"/>
</dbReference>
<dbReference type="SUPFAM" id="SSF47384">
    <property type="entry name" value="Homodimeric domain of signal transducing histidine kinase"/>
    <property type="match status" value="1"/>
</dbReference>
<evidence type="ECO:0000256" key="7">
    <source>
        <dbReference type="ARBA" id="ARBA00022692"/>
    </source>
</evidence>
<dbReference type="EMBL" id="FQXB01000008">
    <property type="protein sequence ID" value="SHH46633.1"/>
    <property type="molecule type" value="Genomic_DNA"/>
</dbReference>
<dbReference type="InterPro" id="IPR017055">
    <property type="entry name" value="Sig_transdc_His_kinase_DctB"/>
</dbReference>
<dbReference type="CDD" id="cd00082">
    <property type="entry name" value="HisKA"/>
    <property type="match status" value="1"/>
</dbReference>
<keyword evidence="13 15" id="KW-0472">Membrane</keyword>
<dbReference type="InterPro" id="IPR033479">
    <property type="entry name" value="dCache_1"/>
</dbReference>
<evidence type="ECO:0000256" key="13">
    <source>
        <dbReference type="ARBA" id="ARBA00023136"/>
    </source>
</evidence>
<evidence type="ECO:0000256" key="14">
    <source>
        <dbReference type="SAM" id="Coils"/>
    </source>
</evidence>
<evidence type="ECO:0000256" key="1">
    <source>
        <dbReference type="ARBA" id="ARBA00000085"/>
    </source>
</evidence>
<dbReference type="SMART" id="SM00387">
    <property type="entry name" value="HATPase_c"/>
    <property type="match status" value="1"/>
</dbReference>
<dbReference type="PANTHER" id="PTHR43065:SF10">
    <property type="entry name" value="PEROXIDE STRESS-ACTIVATED HISTIDINE KINASE MAK3"/>
    <property type="match status" value="1"/>
</dbReference>
<keyword evidence="14" id="KW-0175">Coiled coil</keyword>
<dbReference type="Proteomes" id="UP000184074">
    <property type="component" value="Unassembled WGS sequence"/>
</dbReference>
<evidence type="ECO:0000313" key="18">
    <source>
        <dbReference type="Proteomes" id="UP000184074"/>
    </source>
</evidence>
<evidence type="ECO:0000256" key="5">
    <source>
        <dbReference type="ARBA" id="ARBA00022553"/>
    </source>
</evidence>
<dbReference type="RefSeq" id="WP_072902957.1">
    <property type="nucleotide sequence ID" value="NZ_FQXB01000008.1"/>
</dbReference>
<proteinExistence type="predicted"/>
<dbReference type="Pfam" id="PF02743">
    <property type="entry name" value="dCache_1"/>
    <property type="match status" value="1"/>
</dbReference>
<evidence type="ECO:0000256" key="9">
    <source>
        <dbReference type="ARBA" id="ARBA00022777"/>
    </source>
</evidence>
<keyword evidence="7 15" id="KW-0812">Transmembrane</keyword>
<dbReference type="InterPro" id="IPR036890">
    <property type="entry name" value="HATPase_C_sf"/>
</dbReference>
<name>A0A1M5T8F1_9RHOB</name>
<dbReference type="InterPro" id="IPR003661">
    <property type="entry name" value="HisK_dim/P_dom"/>
</dbReference>